<keyword evidence="1 6" id="KW-0479">Metal-binding</keyword>
<evidence type="ECO:0000313" key="9">
    <source>
        <dbReference type="Proteomes" id="UP000008561"/>
    </source>
</evidence>
<dbReference type="GO" id="GO:0016887">
    <property type="term" value="F:ATP hydrolysis activity"/>
    <property type="evidence" value="ECO:0007669"/>
    <property type="project" value="UniProtKB-UniRule"/>
</dbReference>
<evidence type="ECO:0000313" key="8">
    <source>
        <dbReference type="EMBL" id="ABW67760.1"/>
    </source>
</evidence>
<dbReference type="GO" id="GO:0046872">
    <property type="term" value="F:metal ion binding"/>
    <property type="evidence" value="ECO:0007669"/>
    <property type="project" value="UniProtKB-KW"/>
</dbReference>
<dbReference type="Proteomes" id="UP000008561">
    <property type="component" value="Chromosome"/>
</dbReference>
<comment type="similarity">
    <text evidence="6">Belongs to the Mrp/NBP35 ATP-binding proteins family.</text>
</comment>
<dbReference type="InterPro" id="IPR019591">
    <property type="entry name" value="Mrp/NBP35_ATP-bd"/>
</dbReference>
<keyword evidence="4 6" id="KW-0408">Iron</keyword>
<dbReference type="FunFam" id="3.40.50.300:FF:001119">
    <property type="entry name" value="Iron-sulfur cluster carrier protein"/>
    <property type="match status" value="1"/>
</dbReference>
<dbReference type="PANTHER" id="PTHR23264">
    <property type="entry name" value="NUCLEOTIDE-BINDING PROTEIN NBP35 YEAST -RELATED"/>
    <property type="match status" value="1"/>
</dbReference>
<dbReference type="Pfam" id="PF10609">
    <property type="entry name" value="ParA"/>
    <property type="match status" value="1"/>
</dbReference>
<keyword evidence="2 6" id="KW-0547">Nucleotide-binding</keyword>
<evidence type="ECO:0000256" key="1">
    <source>
        <dbReference type="ARBA" id="ARBA00022723"/>
    </source>
</evidence>
<reference evidence="8 9" key="1">
    <citation type="submission" date="2007-10" db="EMBL/GenBank/DDBJ databases">
        <title>Complete sequence of Desulfococcus oleovorans Hxd3.</title>
        <authorList>
            <consortium name="US DOE Joint Genome Institute"/>
            <person name="Copeland A."/>
            <person name="Lucas S."/>
            <person name="Lapidus A."/>
            <person name="Barry K."/>
            <person name="Glavina del Rio T."/>
            <person name="Dalin E."/>
            <person name="Tice H."/>
            <person name="Pitluck S."/>
            <person name="Kiss H."/>
            <person name="Brettin T."/>
            <person name="Bruce D."/>
            <person name="Detter J.C."/>
            <person name="Han C."/>
            <person name="Schmutz J."/>
            <person name="Larimer F."/>
            <person name="Land M."/>
            <person name="Hauser L."/>
            <person name="Kyrpides N."/>
            <person name="Kim E."/>
            <person name="Wawrik B."/>
            <person name="Richardson P."/>
        </authorList>
    </citation>
    <scope>NUCLEOTIDE SEQUENCE [LARGE SCALE GENOMIC DNA]</scope>
    <source>
        <strain evidence="9">DSM 6200 / JCM 39069 / Hxd3</strain>
    </source>
</reference>
<evidence type="ECO:0000256" key="7">
    <source>
        <dbReference type="SAM" id="MobiDB-lite"/>
    </source>
</evidence>
<dbReference type="PROSITE" id="PS01215">
    <property type="entry name" value="MRP"/>
    <property type="match status" value="1"/>
</dbReference>
<gene>
    <name evidence="8" type="ordered locus">Dole_1956</name>
</gene>
<dbReference type="GO" id="GO:0051536">
    <property type="term" value="F:iron-sulfur cluster binding"/>
    <property type="evidence" value="ECO:0007669"/>
    <property type="project" value="UniProtKB-UniRule"/>
</dbReference>
<dbReference type="InterPro" id="IPR000808">
    <property type="entry name" value="Mrp-like_CS"/>
</dbReference>
<protein>
    <recommendedName>
        <fullName evidence="6">Iron-sulfur cluster carrier protein</fullName>
    </recommendedName>
</protein>
<dbReference type="SUPFAM" id="SSF52540">
    <property type="entry name" value="P-loop containing nucleoside triphosphate hydrolases"/>
    <property type="match status" value="1"/>
</dbReference>
<keyword evidence="5 6" id="KW-0411">Iron-sulfur</keyword>
<dbReference type="AlphaFoldDB" id="A8ZT77"/>
<dbReference type="OrthoDB" id="9809679at2"/>
<dbReference type="STRING" id="96561.Dole_1956"/>
<dbReference type="EMBL" id="CP000859">
    <property type="protein sequence ID" value="ABW67760.1"/>
    <property type="molecule type" value="Genomic_DNA"/>
</dbReference>
<organism evidence="8 9">
    <name type="scientific">Desulfosudis oleivorans (strain DSM 6200 / JCM 39069 / Hxd3)</name>
    <name type="common">Desulfococcus oleovorans</name>
    <dbReference type="NCBI Taxonomy" id="96561"/>
    <lineage>
        <taxon>Bacteria</taxon>
        <taxon>Pseudomonadati</taxon>
        <taxon>Thermodesulfobacteriota</taxon>
        <taxon>Desulfobacteria</taxon>
        <taxon>Desulfobacterales</taxon>
        <taxon>Desulfosudaceae</taxon>
        <taxon>Desulfosudis</taxon>
    </lineage>
</organism>
<comment type="function">
    <text evidence="6">Binds and transfers iron-sulfur (Fe-S) clusters to target apoproteins. Can hydrolyze ATP.</text>
</comment>
<feature type="binding site" evidence="6">
    <location>
        <begin position="45"/>
        <end position="52"/>
    </location>
    <ligand>
        <name>ATP</name>
        <dbReference type="ChEBI" id="CHEBI:30616"/>
    </ligand>
</feature>
<name>A8ZT77_DESOH</name>
<keyword evidence="9" id="KW-1185">Reference proteome</keyword>
<keyword evidence="3 6" id="KW-0067">ATP-binding</keyword>
<evidence type="ECO:0000256" key="5">
    <source>
        <dbReference type="ARBA" id="ARBA00023014"/>
    </source>
</evidence>
<dbReference type="HOGENOM" id="CLU_024839_0_1_7"/>
<dbReference type="InterPro" id="IPR033756">
    <property type="entry name" value="YlxH/NBP35"/>
</dbReference>
<dbReference type="InterPro" id="IPR027417">
    <property type="entry name" value="P-loop_NTPase"/>
</dbReference>
<evidence type="ECO:0000256" key="3">
    <source>
        <dbReference type="ARBA" id="ARBA00022840"/>
    </source>
</evidence>
<dbReference type="KEGG" id="dol:Dole_1956"/>
<dbReference type="GO" id="GO:0016226">
    <property type="term" value="P:iron-sulfur cluster assembly"/>
    <property type="evidence" value="ECO:0007669"/>
    <property type="project" value="InterPro"/>
</dbReference>
<evidence type="ECO:0000256" key="4">
    <source>
        <dbReference type="ARBA" id="ARBA00023004"/>
    </source>
</evidence>
<evidence type="ECO:0000256" key="2">
    <source>
        <dbReference type="ARBA" id="ARBA00022741"/>
    </source>
</evidence>
<proteinExistence type="inferred from homology"/>
<dbReference type="eggNOG" id="COG0489">
    <property type="taxonomic scope" value="Bacteria"/>
</dbReference>
<dbReference type="GO" id="GO:0140663">
    <property type="term" value="F:ATP-dependent FeS chaperone activity"/>
    <property type="evidence" value="ECO:0007669"/>
    <property type="project" value="InterPro"/>
</dbReference>
<feature type="region of interest" description="Disordered" evidence="7">
    <location>
        <begin position="1"/>
        <end position="27"/>
    </location>
</feature>
<comment type="subunit">
    <text evidence="6">Homodimer.</text>
</comment>
<evidence type="ECO:0000256" key="6">
    <source>
        <dbReference type="HAMAP-Rule" id="MF_02040"/>
    </source>
</evidence>
<sequence>MSNTQQGVPLCGTKQKQQQQQQRDPGAGIEESLARIKHKFIVMSGKGGVGKTSTSVNLALALADRGFKVGLMDVDIHGPDIPRMLGLTEMPGVTQERKMIPVPYSDNLSAISIESLSLSKDDAIIWRGPIKHTVIQQFIGDVAWGDLDFLIIDSPPGTGDEPLTVAQLILGAKAIIVTTPQEVALADIRKSINFCKTVKMEAFGLIENMSGFTCPHCGKTVDLFGSGGGERTAKDADINFLGRIPFDTNMVTCGDSGISYQSEYPDSPVTKAFASVAQAMADLVGK</sequence>
<keyword evidence="6" id="KW-0378">Hydrolase</keyword>
<accession>A8ZT77</accession>
<dbReference type="PANTHER" id="PTHR23264:SF19">
    <property type="entry name" value="CYTOSOLIC FE-S CLUSTER ASSEMBLY FACTOR NUBP2"/>
    <property type="match status" value="1"/>
</dbReference>
<dbReference type="HAMAP" id="MF_02040">
    <property type="entry name" value="Mrp_NBP35"/>
    <property type="match status" value="1"/>
</dbReference>
<dbReference type="GO" id="GO:0005829">
    <property type="term" value="C:cytosol"/>
    <property type="evidence" value="ECO:0007669"/>
    <property type="project" value="TreeGrafter"/>
</dbReference>
<dbReference type="Gene3D" id="3.40.50.300">
    <property type="entry name" value="P-loop containing nucleotide triphosphate hydrolases"/>
    <property type="match status" value="1"/>
</dbReference>
<dbReference type="RefSeq" id="WP_012175372.1">
    <property type="nucleotide sequence ID" value="NC_009943.1"/>
</dbReference>
<dbReference type="GO" id="GO:0005524">
    <property type="term" value="F:ATP binding"/>
    <property type="evidence" value="ECO:0007669"/>
    <property type="project" value="UniProtKB-UniRule"/>
</dbReference>
<dbReference type="CDD" id="cd02037">
    <property type="entry name" value="Mrp_NBP35"/>
    <property type="match status" value="1"/>
</dbReference>